<evidence type="ECO:0000256" key="1">
    <source>
        <dbReference type="SAM" id="Phobius"/>
    </source>
</evidence>
<keyword evidence="1" id="KW-0812">Transmembrane</keyword>
<dbReference type="EMBL" id="JAUEPS010000023">
    <property type="protein sequence ID" value="KAK0457071.1"/>
    <property type="molecule type" value="Genomic_DNA"/>
</dbReference>
<keyword evidence="1" id="KW-0472">Membrane</keyword>
<dbReference type="GeneID" id="85366049"/>
<evidence type="ECO:0000313" key="3">
    <source>
        <dbReference type="Proteomes" id="UP001175211"/>
    </source>
</evidence>
<feature type="transmembrane region" description="Helical" evidence="1">
    <location>
        <begin position="25"/>
        <end position="56"/>
    </location>
</feature>
<keyword evidence="3" id="KW-1185">Reference proteome</keyword>
<keyword evidence="1" id="KW-1133">Transmembrane helix</keyword>
<sequence>MSAHLIFTRDNGDTAHSICSTNENFWYSLFCIGCLVAVYTGVFFVLIRVIFLISLIPSCILLYRRVRVGYASFCQGSKENLPIIIDFYRYFCILHPIRRLRVYCRSHIYPRYRDHIMVPRDCILPQELCEVIIHFCHSDRETLLACSLVCRAWVPSSRSLLWTRVHSGDHVREFVKLLQSPENTISPYIQSIWLEMYTKWDRLIRYQHALRALANADAILIRAIITGQSLDPVRALHCHFPHIKRLSFNYEDLGDNEATSAANFRRLLWYSSLFCHLERLSIRFLNPGGTDIPLSSLEECKLPMHLRSLSLKCWNRDLLCWLESRHKTLRLTTFKLKIENSSCTLDPSPINGILRTCYTSLRSVTFTVVEWDNGFLDLSPLVELRTVVFYVYHFPSGMETIASLNSSHIETITIITRDDESMMSNYLDNFMTGIGFTFLYGRYALRRYVPSTVRSRS</sequence>
<dbReference type="Proteomes" id="UP001175211">
    <property type="component" value="Unassembled WGS sequence"/>
</dbReference>
<comment type="caution">
    <text evidence="2">The sequence shown here is derived from an EMBL/GenBank/DDBJ whole genome shotgun (WGS) entry which is preliminary data.</text>
</comment>
<dbReference type="RefSeq" id="XP_060329386.1">
    <property type="nucleotide sequence ID" value="XM_060482501.1"/>
</dbReference>
<gene>
    <name evidence="2" type="ORF">EV420DRAFT_538471</name>
</gene>
<organism evidence="2 3">
    <name type="scientific">Armillaria tabescens</name>
    <name type="common">Ringless honey mushroom</name>
    <name type="synonym">Agaricus tabescens</name>
    <dbReference type="NCBI Taxonomy" id="1929756"/>
    <lineage>
        <taxon>Eukaryota</taxon>
        <taxon>Fungi</taxon>
        <taxon>Dikarya</taxon>
        <taxon>Basidiomycota</taxon>
        <taxon>Agaricomycotina</taxon>
        <taxon>Agaricomycetes</taxon>
        <taxon>Agaricomycetidae</taxon>
        <taxon>Agaricales</taxon>
        <taxon>Marasmiineae</taxon>
        <taxon>Physalacriaceae</taxon>
        <taxon>Desarmillaria</taxon>
    </lineage>
</organism>
<protein>
    <recommendedName>
        <fullName evidence="4">F-box domain-containing protein</fullName>
    </recommendedName>
</protein>
<reference evidence="2" key="1">
    <citation type="submission" date="2023-06" db="EMBL/GenBank/DDBJ databases">
        <authorList>
            <consortium name="Lawrence Berkeley National Laboratory"/>
            <person name="Ahrendt S."/>
            <person name="Sahu N."/>
            <person name="Indic B."/>
            <person name="Wong-Bajracharya J."/>
            <person name="Merenyi Z."/>
            <person name="Ke H.-M."/>
            <person name="Monk M."/>
            <person name="Kocsube S."/>
            <person name="Drula E."/>
            <person name="Lipzen A."/>
            <person name="Balint B."/>
            <person name="Henrissat B."/>
            <person name="Andreopoulos B."/>
            <person name="Martin F.M."/>
            <person name="Harder C.B."/>
            <person name="Rigling D."/>
            <person name="Ford K.L."/>
            <person name="Foster G.D."/>
            <person name="Pangilinan J."/>
            <person name="Papanicolaou A."/>
            <person name="Barry K."/>
            <person name="LaButti K."/>
            <person name="Viragh M."/>
            <person name="Koriabine M."/>
            <person name="Yan M."/>
            <person name="Riley R."/>
            <person name="Champramary S."/>
            <person name="Plett K.L."/>
            <person name="Tsai I.J."/>
            <person name="Slot J."/>
            <person name="Sipos G."/>
            <person name="Plett J."/>
            <person name="Nagy L.G."/>
            <person name="Grigoriev I.V."/>
        </authorList>
    </citation>
    <scope>NUCLEOTIDE SEQUENCE</scope>
    <source>
        <strain evidence="2">CCBAS 213</strain>
    </source>
</reference>
<dbReference type="SUPFAM" id="SSF81383">
    <property type="entry name" value="F-box domain"/>
    <property type="match status" value="1"/>
</dbReference>
<dbReference type="AlphaFoldDB" id="A0AA39K9H9"/>
<evidence type="ECO:0000313" key="2">
    <source>
        <dbReference type="EMBL" id="KAK0457071.1"/>
    </source>
</evidence>
<proteinExistence type="predicted"/>
<evidence type="ECO:0008006" key="4">
    <source>
        <dbReference type="Google" id="ProtNLM"/>
    </source>
</evidence>
<accession>A0AA39K9H9</accession>
<name>A0AA39K9H9_ARMTA</name>
<dbReference type="InterPro" id="IPR036047">
    <property type="entry name" value="F-box-like_dom_sf"/>
</dbReference>